<dbReference type="EMBL" id="JAAIUO010000001">
    <property type="protein sequence ID" value="NSK13291.1"/>
    <property type="molecule type" value="Genomic_DNA"/>
</dbReference>
<dbReference type="RefSeq" id="WP_101694721.1">
    <property type="nucleotide sequence ID" value="NZ_JAAITX010000001.1"/>
</dbReference>
<dbReference type="PANTHER" id="PTHR43515">
    <property type="entry name" value="THREONINE SYNTHASE-LIKE 1"/>
    <property type="match status" value="1"/>
</dbReference>
<dbReference type="OrthoDB" id="9763107at2"/>
<evidence type="ECO:0000313" key="8">
    <source>
        <dbReference type="EMBL" id="NSK13291.1"/>
    </source>
</evidence>
<comment type="caution">
    <text evidence="9">The sequence shown here is derived from an EMBL/GenBank/DDBJ whole genome shotgun (WGS) entry which is preliminary data.</text>
</comment>
<dbReference type="InterPro" id="IPR036052">
    <property type="entry name" value="TrpB-like_PALP_sf"/>
</dbReference>
<evidence type="ECO:0000256" key="4">
    <source>
        <dbReference type="NCBIfam" id="TIGR00260"/>
    </source>
</evidence>
<evidence type="ECO:0000256" key="5">
    <source>
        <dbReference type="PIRSR" id="PIRSR604450-51"/>
    </source>
</evidence>
<dbReference type="GO" id="GO:0009088">
    <property type="term" value="P:threonine biosynthetic process"/>
    <property type="evidence" value="ECO:0007669"/>
    <property type="project" value="UniProtKB-UniRule"/>
</dbReference>
<dbReference type="Pfam" id="PF14821">
    <property type="entry name" value="Thr_synth_N"/>
    <property type="match status" value="1"/>
</dbReference>
<dbReference type="EC" id="4.2.3.1" evidence="4"/>
<name>A0A850HGA4_9FIRM</name>
<reference evidence="10 11" key="1">
    <citation type="journal article" date="2020" name="Cell Host Microbe">
        <title>Functional and Genomic Variation between Human-Derived Isolates of Lachnospiraceae Reveals Inter- and Intra-Species Diversity.</title>
        <authorList>
            <person name="Sorbara M.T."/>
            <person name="Littmann E.R."/>
            <person name="Fontana E."/>
            <person name="Moody T.U."/>
            <person name="Kohout C.E."/>
            <person name="Gjonbalaj M."/>
            <person name="Eaton V."/>
            <person name="Seok R."/>
            <person name="Leiner I.M."/>
            <person name="Pamer E.G."/>
        </authorList>
    </citation>
    <scope>NUCLEOTIDE SEQUENCE [LARGE SCALE GENOMIC DNA]</scope>
    <source>
        <strain evidence="9 10">MSK.17.11</strain>
        <strain evidence="8 11">MSK.17.38</strain>
    </source>
</reference>
<dbReference type="Pfam" id="PF00291">
    <property type="entry name" value="PALP"/>
    <property type="match status" value="1"/>
</dbReference>
<dbReference type="Gene3D" id="3.90.1380.10">
    <property type="entry name" value="Threonine synthase, N-terminal domain"/>
    <property type="match status" value="1"/>
</dbReference>
<dbReference type="Gene3D" id="3.40.50.1100">
    <property type="match status" value="2"/>
</dbReference>
<keyword evidence="3 5" id="KW-0663">Pyridoxal phosphate</keyword>
<keyword evidence="10" id="KW-1185">Reference proteome</keyword>
<sequence length="505" mass="56077">MNLYYKSTRNSQLRVTASEAILTGLAPDGGLFVPEQLPVLPIPVKELAGKSYQETAYLVMKQFLDDFTEEELKSCISKAYDSKFDNEEIAPLVKAGNTYYLELFHGATIAFKDMALSILPHLMTTAAKKNHADKEIVILTATSGDTGKAAMAGFADVEGTRIIVFYPKDGVSQVQELQMVTQNGENVDVVAIHGNFDQAQSGVKEMFRDQELAKELAEHGYQFSSANSINIGRLVPQVVYYVYAYAKLLEYGELEEGELLNVVVPTGNFGNILAAYYAKRMGVPIGKLICASNENKVLFDFFQTGTYDRNREFVLTTSPSMDILISSNLERLIYLVSGENSAETKALMEALTVDGSYTITDEMKERLTEFAGGYATEAETSECIRNVYEETGYVIDTHTAVAADVCCKYRKANRCDQDTEKNEEQSEKYLVASTASPYKFVKSVLTAIDEKYGEAEELKLLEELEKVSGVEMPQAVREILDAKILHTLECDADKMKETVKGILKI</sequence>
<reference evidence="9" key="2">
    <citation type="submission" date="2020-02" db="EMBL/GenBank/DDBJ databases">
        <authorList>
            <person name="Littmann E."/>
            <person name="Sorbara M."/>
        </authorList>
    </citation>
    <scope>NUCLEOTIDE SEQUENCE</scope>
    <source>
        <strain evidence="9">MSK.17.11</strain>
        <strain evidence="8">MSK.17.38</strain>
    </source>
</reference>
<feature type="domain" description="Tryptophan synthase beta chain-like PALP" evidence="6">
    <location>
        <begin position="101"/>
        <end position="418"/>
    </location>
</feature>
<dbReference type="AlphaFoldDB" id="A0A850HGA4"/>
<evidence type="ECO:0000313" key="9">
    <source>
        <dbReference type="EMBL" id="NVH57580.1"/>
    </source>
</evidence>
<gene>
    <name evidence="9" type="ORF">G5A66_02715</name>
    <name evidence="8" type="ORF">G5A75_00095</name>
</gene>
<dbReference type="Proteomes" id="UP000701680">
    <property type="component" value="Unassembled WGS sequence"/>
</dbReference>
<dbReference type="GO" id="GO:0004795">
    <property type="term" value="F:threonine synthase activity"/>
    <property type="evidence" value="ECO:0007669"/>
    <property type="project" value="UniProtKB-UniRule"/>
</dbReference>
<dbReference type="GO" id="GO:0005737">
    <property type="term" value="C:cytoplasm"/>
    <property type="evidence" value="ECO:0007669"/>
    <property type="project" value="TreeGrafter"/>
</dbReference>
<dbReference type="InterPro" id="IPR037158">
    <property type="entry name" value="Thr_synth_N_sf"/>
</dbReference>
<dbReference type="SUPFAM" id="SSF53686">
    <property type="entry name" value="Tryptophan synthase beta subunit-like PLP-dependent enzymes"/>
    <property type="match status" value="1"/>
</dbReference>
<dbReference type="InterPro" id="IPR004450">
    <property type="entry name" value="Thr_synthase-like"/>
</dbReference>
<feature type="domain" description="Threonine synthase N-terminal" evidence="7">
    <location>
        <begin position="5"/>
        <end position="80"/>
    </location>
</feature>
<dbReference type="CDD" id="cd01560">
    <property type="entry name" value="Thr-synth_2"/>
    <property type="match status" value="1"/>
</dbReference>
<dbReference type="NCBIfam" id="TIGR00260">
    <property type="entry name" value="thrC"/>
    <property type="match status" value="1"/>
</dbReference>
<proteinExistence type="inferred from homology"/>
<evidence type="ECO:0000256" key="3">
    <source>
        <dbReference type="ARBA" id="ARBA00022898"/>
    </source>
</evidence>
<feature type="modified residue" description="N6-(pyridoxal phosphate)lysine" evidence="5">
    <location>
        <position position="112"/>
    </location>
</feature>
<evidence type="ECO:0000313" key="10">
    <source>
        <dbReference type="Proteomes" id="UP000528555"/>
    </source>
</evidence>
<dbReference type="InterPro" id="IPR029144">
    <property type="entry name" value="Thr_synth_N"/>
</dbReference>
<dbReference type="Proteomes" id="UP000528555">
    <property type="component" value="Unassembled WGS sequence"/>
</dbReference>
<evidence type="ECO:0000256" key="2">
    <source>
        <dbReference type="ARBA" id="ARBA00005517"/>
    </source>
</evidence>
<keyword evidence="9" id="KW-0456">Lyase</keyword>
<dbReference type="InterPro" id="IPR001926">
    <property type="entry name" value="TrpB-like_PALP"/>
</dbReference>
<evidence type="ECO:0000259" key="6">
    <source>
        <dbReference type="Pfam" id="PF00291"/>
    </source>
</evidence>
<comment type="similarity">
    <text evidence="2">Belongs to the threonine synthase family.</text>
</comment>
<dbReference type="EMBL" id="JAAITX010000001">
    <property type="protein sequence ID" value="NVH57580.1"/>
    <property type="molecule type" value="Genomic_DNA"/>
</dbReference>
<comment type="cofactor">
    <cofactor evidence="1 5">
        <name>pyridoxal 5'-phosphate</name>
        <dbReference type="ChEBI" id="CHEBI:597326"/>
    </cofactor>
</comment>
<evidence type="ECO:0000256" key="1">
    <source>
        <dbReference type="ARBA" id="ARBA00001933"/>
    </source>
</evidence>
<protein>
    <recommendedName>
        <fullName evidence="4">Threonine synthase</fullName>
        <ecNumber evidence="4">4.2.3.1</ecNumber>
    </recommendedName>
</protein>
<evidence type="ECO:0000259" key="7">
    <source>
        <dbReference type="Pfam" id="PF14821"/>
    </source>
</evidence>
<evidence type="ECO:0000313" key="11">
    <source>
        <dbReference type="Proteomes" id="UP000701680"/>
    </source>
</evidence>
<organism evidence="9 10">
    <name type="scientific">Dorea phocaeensis</name>
    <dbReference type="NCBI Taxonomy" id="2040291"/>
    <lineage>
        <taxon>Bacteria</taxon>
        <taxon>Bacillati</taxon>
        <taxon>Bacillota</taxon>
        <taxon>Clostridia</taxon>
        <taxon>Lachnospirales</taxon>
        <taxon>Lachnospiraceae</taxon>
        <taxon>Dorea</taxon>
    </lineage>
</organism>
<accession>A0A850HGA4</accession>
<dbReference type="PANTHER" id="PTHR43515:SF1">
    <property type="entry name" value="THREONINE SYNTHASE-LIKE 1"/>
    <property type="match status" value="1"/>
</dbReference>